<dbReference type="AlphaFoldDB" id="A0AAJ2N4N7"/>
<gene>
    <name evidence="4" type="ORF">RQP50_16245</name>
</gene>
<name>A0AAJ2N4N7_9BACL</name>
<dbReference type="InterPro" id="IPR050272">
    <property type="entry name" value="Isochorismatase-like_hydrls"/>
</dbReference>
<comment type="similarity">
    <text evidence="1">Belongs to the isochorismatase family.</text>
</comment>
<evidence type="ECO:0000313" key="4">
    <source>
        <dbReference type="EMBL" id="MDT8977787.1"/>
    </source>
</evidence>
<feature type="domain" description="Isochorismatase-like" evidence="3">
    <location>
        <begin position="42"/>
        <end position="179"/>
    </location>
</feature>
<evidence type="ECO:0000256" key="1">
    <source>
        <dbReference type="ARBA" id="ARBA00006336"/>
    </source>
</evidence>
<evidence type="ECO:0000259" key="3">
    <source>
        <dbReference type="Pfam" id="PF00857"/>
    </source>
</evidence>
<keyword evidence="2 4" id="KW-0378">Hydrolase</keyword>
<sequence>MRYRCPICGNWRTDHTIIDEWSDVIPPPAPELKAVSIDPTSTALLILDMEDSICNNSLCVASIPKINYLLTEARKSGMLVVYSLTHTGNASDITHLLRPTLNEPIVKSNVDKFYNTELEQILQRNHIRTVIVTGYAANGAVLHTATAAAFRGYDVVVPVDGMSAANPYAEQYTAWHMLNSPGTRNRAVLSKTDLILLQHRMKMNNHSFQ</sequence>
<dbReference type="Pfam" id="PF00857">
    <property type="entry name" value="Isochorismatase"/>
    <property type="match status" value="1"/>
</dbReference>
<evidence type="ECO:0000256" key="2">
    <source>
        <dbReference type="ARBA" id="ARBA00022801"/>
    </source>
</evidence>
<dbReference type="InterPro" id="IPR036380">
    <property type="entry name" value="Isochorismatase-like_sf"/>
</dbReference>
<dbReference type="SUPFAM" id="SSF52499">
    <property type="entry name" value="Isochorismatase-like hydrolases"/>
    <property type="match status" value="1"/>
</dbReference>
<dbReference type="GO" id="GO:0016787">
    <property type="term" value="F:hydrolase activity"/>
    <property type="evidence" value="ECO:0007669"/>
    <property type="project" value="UniProtKB-KW"/>
</dbReference>
<evidence type="ECO:0000313" key="5">
    <source>
        <dbReference type="Proteomes" id="UP001250538"/>
    </source>
</evidence>
<comment type="caution">
    <text evidence="4">The sequence shown here is derived from an EMBL/GenBank/DDBJ whole genome shotgun (WGS) entry which is preliminary data.</text>
</comment>
<accession>A0AAJ2N4N7</accession>
<dbReference type="Gene3D" id="3.40.50.850">
    <property type="entry name" value="Isochorismatase-like"/>
    <property type="match status" value="1"/>
</dbReference>
<dbReference type="EMBL" id="JAVYAA010000003">
    <property type="protein sequence ID" value="MDT8977787.1"/>
    <property type="molecule type" value="Genomic_DNA"/>
</dbReference>
<keyword evidence="5" id="KW-1185">Reference proteome</keyword>
<organism evidence="4 5">
    <name type="scientific">Paenibacillus suaedae</name>
    <dbReference type="NCBI Taxonomy" id="3077233"/>
    <lineage>
        <taxon>Bacteria</taxon>
        <taxon>Bacillati</taxon>
        <taxon>Bacillota</taxon>
        <taxon>Bacilli</taxon>
        <taxon>Bacillales</taxon>
        <taxon>Paenibacillaceae</taxon>
        <taxon>Paenibacillus</taxon>
    </lineage>
</organism>
<dbReference type="Proteomes" id="UP001250538">
    <property type="component" value="Unassembled WGS sequence"/>
</dbReference>
<protein>
    <submittedName>
        <fullName evidence="4">Cysteine hydrolase</fullName>
    </submittedName>
</protein>
<dbReference type="PANTHER" id="PTHR43540">
    <property type="entry name" value="PEROXYUREIDOACRYLATE/UREIDOACRYLATE AMIDOHYDROLASE-RELATED"/>
    <property type="match status" value="1"/>
</dbReference>
<dbReference type="PANTHER" id="PTHR43540:SF6">
    <property type="entry name" value="ISOCHORISMATASE-LIKE DOMAIN-CONTAINING PROTEIN"/>
    <property type="match status" value="1"/>
</dbReference>
<dbReference type="RefSeq" id="WP_315746044.1">
    <property type="nucleotide sequence ID" value="NZ_JAVYAA010000003.1"/>
</dbReference>
<dbReference type="CDD" id="cd00431">
    <property type="entry name" value="cysteine_hydrolases"/>
    <property type="match status" value="1"/>
</dbReference>
<reference evidence="5" key="1">
    <citation type="submission" date="2023-09" db="EMBL/GenBank/DDBJ databases">
        <title>Paenibacillus sp. chi10 Genome sequencing and assembly.</title>
        <authorList>
            <person name="Kim I."/>
        </authorList>
    </citation>
    <scope>NUCLEOTIDE SEQUENCE [LARGE SCALE GENOMIC DNA]</scope>
    <source>
        <strain evidence="5">chi10</strain>
    </source>
</reference>
<dbReference type="InterPro" id="IPR000868">
    <property type="entry name" value="Isochorismatase-like_dom"/>
</dbReference>
<proteinExistence type="inferred from homology"/>